<sequence>MRVILNFRKTLPPFCAKRGRAFLQCAGNPFFIQMIEFSPPVIV</sequence>
<dbReference type="Proteomes" id="UP000032024">
    <property type="component" value="Chromosome"/>
</dbReference>
<organism evidence="1 2">
    <name type="scientific">Heyndrickxia coagulans</name>
    <name type="common">Weizmannia coagulans</name>
    <dbReference type="NCBI Taxonomy" id="1398"/>
    <lineage>
        <taxon>Bacteria</taxon>
        <taxon>Bacillati</taxon>
        <taxon>Bacillota</taxon>
        <taxon>Bacilli</taxon>
        <taxon>Bacillales</taxon>
        <taxon>Bacillaceae</taxon>
        <taxon>Heyndrickxia</taxon>
    </lineage>
</organism>
<dbReference type="AlphaFoldDB" id="A0AAN0T7T3"/>
<evidence type="ECO:0000313" key="2">
    <source>
        <dbReference type="Proteomes" id="UP000032024"/>
    </source>
</evidence>
<evidence type="ECO:0000313" key="1">
    <source>
        <dbReference type="EMBL" id="AJO22656.1"/>
    </source>
</evidence>
<proteinExistence type="predicted"/>
<reference evidence="2" key="1">
    <citation type="submission" date="2015-01" db="EMBL/GenBank/DDBJ databases">
        <title>Comparative genome analysis of Bacillus coagulans HM-08, Clostridium butyricum HM-68, Bacillus subtilis HM-66 and Bacillus paralicheniformis BL-09.</title>
        <authorList>
            <person name="Zhang H."/>
        </authorList>
    </citation>
    <scope>NUCLEOTIDE SEQUENCE [LARGE SCALE GENOMIC DNA]</scope>
    <source>
        <strain evidence="2">HM-08</strain>
    </source>
</reference>
<keyword evidence="2" id="KW-1185">Reference proteome</keyword>
<protein>
    <submittedName>
        <fullName evidence="1">Uncharacterized protein</fullName>
    </submittedName>
</protein>
<dbReference type="EMBL" id="CP010525">
    <property type="protein sequence ID" value="AJO22656.1"/>
    <property type="molecule type" value="Genomic_DNA"/>
</dbReference>
<name>A0AAN0T7T3_HEYCO</name>
<accession>A0AAN0T7T3</accession>
<gene>
    <name evidence="1" type="ORF">SB48_HM08orf02939</name>
</gene>